<dbReference type="InterPro" id="IPR003959">
    <property type="entry name" value="ATPase_AAA_core"/>
</dbReference>
<evidence type="ECO:0000313" key="7">
    <source>
        <dbReference type="Proteomes" id="UP001600424"/>
    </source>
</evidence>
<evidence type="ECO:0000259" key="5">
    <source>
        <dbReference type="SMART" id="SM00382"/>
    </source>
</evidence>
<reference evidence="6 7" key="1">
    <citation type="submission" date="2024-09" db="EMBL/GenBank/DDBJ databases">
        <title>The Natural Products Discovery Center: Release of the First 8490 Sequenced Strains for Exploring Actinobacteria Biosynthetic Diversity.</title>
        <authorList>
            <person name="Kalkreuter E."/>
            <person name="Kautsar S.A."/>
            <person name="Yang D."/>
            <person name="Bader C.D."/>
            <person name="Teijaro C.N."/>
            <person name="Fluegel L."/>
            <person name="Davis C.M."/>
            <person name="Simpson J.R."/>
            <person name="Lauterbach L."/>
            <person name="Steele A.D."/>
            <person name="Gui C."/>
            <person name="Meng S."/>
            <person name="Li G."/>
            <person name="Viehrig K."/>
            <person name="Ye F."/>
            <person name="Su P."/>
            <person name="Kiefer A.F."/>
            <person name="Nichols A."/>
            <person name="Cepeda A.J."/>
            <person name="Yan W."/>
            <person name="Fan B."/>
            <person name="Jiang Y."/>
            <person name="Adhikari A."/>
            <person name="Zheng C.-J."/>
            <person name="Schuster L."/>
            <person name="Cowan T.M."/>
            <person name="Smanski M.J."/>
            <person name="Chevrette M.G."/>
            <person name="De Carvalho L.P.S."/>
            <person name="Shen B."/>
        </authorList>
    </citation>
    <scope>NUCLEOTIDE SEQUENCE [LARGE SCALE GENOMIC DNA]</scope>
    <source>
        <strain evidence="6 7">NPDC056472</strain>
    </source>
</reference>
<proteinExistence type="inferred from homology"/>
<dbReference type="PANTHER" id="PTHR23077:SF171">
    <property type="entry name" value="NUCLEAR VALOSIN-CONTAINING PROTEIN-LIKE"/>
    <property type="match status" value="1"/>
</dbReference>
<dbReference type="InterPro" id="IPR003593">
    <property type="entry name" value="AAA+_ATPase"/>
</dbReference>
<dbReference type="Gene3D" id="1.10.8.60">
    <property type="match status" value="1"/>
</dbReference>
<dbReference type="InterPro" id="IPR041569">
    <property type="entry name" value="AAA_lid_3"/>
</dbReference>
<dbReference type="SMART" id="SM00382">
    <property type="entry name" value="AAA"/>
    <property type="match status" value="1"/>
</dbReference>
<evidence type="ECO:0000256" key="4">
    <source>
        <dbReference type="SAM" id="MobiDB-lite"/>
    </source>
</evidence>
<organism evidence="6 7">
    <name type="scientific">Streptomyces wedmorensis</name>
    <dbReference type="NCBI Taxonomy" id="43759"/>
    <lineage>
        <taxon>Bacteria</taxon>
        <taxon>Bacillati</taxon>
        <taxon>Actinomycetota</taxon>
        <taxon>Actinomycetes</taxon>
        <taxon>Kitasatosporales</taxon>
        <taxon>Streptomycetaceae</taxon>
        <taxon>Streptomyces</taxon>
    </lineage>
</organism>
<feature type="compositionally biased region" description="Low complexity" evidence="4">
    <location>
        <begin position="98"/>
        <end position="127"/>
    </location>
</feature>
<keyword evidence="2 3" id="KW-0067">ATP-binding</keyword>
<keyword evidence="1 3" id="KW-0547">Nucleotide-binding</keyword>
<dbReference type="InterPro" id="IPR050168">
    <property type="entry name" value="AAA_ATPase_domain"/>
</dbReference>
<dbReference type="Proteomes" id="UP001600424">
    <property type="component" value="Unassembled WGS sequence"/>
</dbReference>
<feature type="region of interest" description="Disordered" evidence="4">
    <location>
        <begin position="70"/>
        <end position="128"/>
    </location>
</feature>
<dbReference type="Pfam" id="PF17862">
    <property type="entry name" value="AAA_lid_3"/>
    <property type="match status" value="1"/>
</dbReference>
<dbReference type="Pfam" id="PF00004">
    <property type="entry name" value="AAA"/>
    <property type="match status" value="1"/>
</dbReference>
<evidence type="ECO:0000256" key="1">
    <source>
        <dbReference type="ARBA" id="ARBA00022741"/>
    </source>
</evidence>
<evidence type="ECO:0000256" key="3">
    <source>
        <dbReference type="RuleBase" id="RU003651"/>
    </source>
</evidence>
<dbReference type="SUPFAM" id="SSF52540">
    <property type="entry name" value="P-loop containing nucleoside triphosphate hydrolases"/>
    <property type="match status" value="1"/>
</dbReference>
<accession>A0ABW6IT14</accession>
<feature type="compositionally biased region" description="Pro residues" evidence="4">
    <location>
        <begin position="71"/>
        <end position="97"/>
    </location>
</feature>
<evidence type="ECO:0000256" key="2">
    <source>
        <dbReference type="ARBA" id="ARBA00022840"/>
    </source>
</evidence>
<dbReference type="PANTHER" id="PTHR23077">
    <property type="entry name" value="AAA-FAMILY ATPASE"/>
    <property type="match status" value="1"/>
</dbReference>
<dbReference type="GO" id="GO:0005524">
    <property type="term" value="F:ATP binding"/>
    <property type="evidence" value="ECO:0007669"/>
    <property type="project" value="UniProtKB-KW"/>
</dbReference>
<dbReference type="Pfam" id="PF14559">
    <property type="entry name" value="TPR_19"/>
    <property type="match status" value="1"/>
</dbReference>
<protein>
    <submittedName>
        <fullName evidence="6">ATP-binding protein</fullName>
    </submittedName>
</protein>
<gene>
    <name evidence="6" type="ORF">ACFQ63_09995</name>
</gene>
<feature type="domain" description="AAA+ ATPase" evidence="5">
    <location>
        <begin position="210"/>
        <end position="349"/>
    </location>
</feature>
<dbReference type="EMBL" id="JBHTRV010000006">
    <property type="protein sequence ID" value="MFE5980032.1"/>
    <property type="molecule type" value="Genomic_DNA"/>
</dbReference>
<dbReference type="Gene3D" id="1.25.40.10">
    <property type="entry name" value="Tetratricopeptide repeat domain"/>
    <property type="match status" value="1"/>
</dbReference>
<comment type="similarity">
    <text evidence="3">Belongs to the AAA ATPase family.</text>
</comment>
<dbReference type="PROSITE" id="PS00674">
    <property type="entry name" value="AAA"/>
    <property type="match status" value="1"/>
</dbReference>
<dbReference type="Gene3D" id="3.40.50.300">
    <property type="entry name" value="P-loop containing nucleotide triphosphate hydrolases"/>
    <property type="match status" value="1"/>
</dbReference>
<dbReference type="InterPro" id="IPR011990">
    <property type="entry name" value="TPR-like_helical_dom_sf"/>
</dbReference>
<sequence>MADESPLIRSLRAAVAAAPGDVPLRLHFAELLLSEGRNDDAVAEAAVALQHAPGDADARALMVRAMGLPPASAPAPAPTPPPASAPAPPAPTPPPAPAAERSSAQAPSAPEEPSATAPAAGESAEQAPDFDWAAAEQQVQDLVGPRFLEAPQADGGEGTAGDAAAWDVDAPGAVRLADVGGMEEVKDRLEAAFLAPMRNPELRRLYGKSLRGGLLLYGPPGCGKTFIARAVAGELGANFLTVSLSDVLDMWIGASEKNIHDIFETARRQAPCVVFLDELDALGAKRSRTHHSGLRNVVNQLLTELDGIASGAGNEGVFVLAATNVPWDVDIALRRPGRLDRTLLVLPPDARAREAILRYHLRERPIEAVDLGKLVKVTEDFSGADLAHLCESAAEAALLDSARTGSVRLITTKDLLGAAKQIKPSTEPWFAAARNVAMFANEGGLYDDLLAHLKRKRKL</sequence>
<dbReference type="RefSeq" id="WP_386252496.1">
    <property type="nucleotide sequence ID" value="NZ_JBHTRV010000006.1"/>
</dbReference>
<name>A0ABW6IT14_STRWE</name>
<keyword evidence="7" id="KW-1185">Reference proteome</keyword>
<comment type="caution">
    <text evidence="6">The sequence shown here is derived from an EMBL/GenBank/DDBJ whole genome shotgun (WGS) entry which is preliminary data.</text>
</comment>
<evidence type="ECO:0000313" key="6">
    <source>
        <dbReference type="EMBL" id="MFE5980032.1"/>
    </source>
</evidence>
<dbReference type="InterPro" id="IPR027417">
    <property type="entry name" value="P-loop_NTPase"/>
</dbReference>
<dbReference type="InterPro" id="IPR003960">
    <property type="entry name" value="ATPase_AAA_CS"/>
</dbReference>